<dbReference type="EMBL" id="JAEAGR010000029">
    <property type="protein sequence ID" value="MBH1942571.1"/>
    <property type="molecule type" value="Genomic_DNA"/>
</dbReference>
<evidence type="ECO:0000256" key="3">
    <source>
        <dbReference type="ARBA" id="ARBA00022989"/>
    </source>
</evidence>
<accession>A0A8J7HCB0</accession>
<protein>
    <submittedName>
        <fullName evidence="6">Isoprenylcysteine carboxylmethyltransferase family protein</fullName>
    </submittedName>
</protein>
<comment type="caution">
    <text evidence="6">The sequence shown here is derived from an EMBL/GenBank/DDBJ whole genome shotgun (WGS) entry which is preliminary data.</text>
</comment>
<keyword evidence="7" id="KW-1185">Reference proteome</keyword>
<gene>
    <name evidence="6" type="ORF">I5677_16890</name>
</gene>
<feature type="transmembrane region" description="Helical" evidence="5">
    <location>
        <begin position="27"/>
        <end position="53"/>
    </location>
</feature>
<dbReference type="InterPro" id="IPR007318">
    <property type="entry name" value="Phopholipid_MeTrfase"/>
</dbReference>
<proteinExistence type="predicted"/>
<evidence type="ECO:0000256" key="4">
    <source>
        <dbReference type="ARBA" id="ARBA00023136"/>
    </source>
</evidence>
<comment type="subcellular location">
    <subcellularLocation>
        <location evidence="1">Endomembrane system</location>
        <topology evidence="1">Multi-pass membrane protein</topology>
    </subcellularLocation>
</comment>
<keyword evidence="2 5" id="KW-0812">Transmembrane</keyword>
<evidence type="ECO:0000256" key="2">
    <source>
        <dbReference type="ARBA" id="ARBA00022692"/>
    </source>
</evidence>
<evidence type="ECO:0000313" key="6">
    <source>
        <dbReference type="EMBL" id="MBH1942571.1"/>
    </source>
</evidence>
<dbReference type="Gene3D" id="1.20.120.1630">
    <property type="match status" value="1"/>
</dbReference>
<reference evidence="6" key="1">
    <citation type="submission" date="2020-12" db="EMBL/GenBank/DDBJ databases">
        <title>M. sibirica DSM 26468T genome.</title>
        <authorList>
            <person name="Thieme N."/>
            <person name="Rettenmaier R."/>
            <person name="Zverlov V."/>
            <person name="Liebl W."/>
        </authorList>
    </citation>
    <scope>NUCLEOTIDE SEQUENCE</scope>
    <source>
        <strain evidence="6">DSM 26468</strain>
    </source>
</reference>
<keyword evidence="4 5" id="KW-0472">Membrane</keyword>
<dbReference type="RefSeq" id="WP_197662824.1">
    <property type="nucleotide sequence ID" value="NZ_JAEAGR010000029.1"/>
</dbReference>
<dbReference type="GO" id="GO:0012505">
    <property type="term" value="C:endomembrane system"/>
    <property type="evidence" value="ECO:0007669"/>
    <property type="project" value="UniProtKB-SubCell"/>
</dbReference>
<evidence type="ECO:0000256" key="1">
    <source>
        <dbReference type="ARBA" id="ARBA00004127"/>
    </source>
</evidence>
<name>A0A8J7HCB0_9FIRM</name>
<sequence length="87" mass="10364">MLTLSAKPNSNRININGLYRISRNPMYLAYFIYLLGCVILSNSLVLLILLIAFQVSTHWIILSEERWCILEFGDEYKDYMKRVRRYI</sequence>
<organism evidence="6 7">
    <name type="scientific">Mobilitalea sibirica</name>
    <dbReference type="NCBI Taxonomy" id="1462919"/>
    <lineage>
        <taxon>Bacteria</taxon>
        <taxon>Bacillati</taxon>
        <taxon>Bacillota</taxon>
        <taxon>Clostridia</taxon>
        <taxon>Lachnospirales</taxon>
        <taxon>Lachnospiraceae</taxon>
        <taxon>Mobilitalea</taxon>
    </lineage>
</organism>
<dbReference type="Proteomes" id="UP000623269">
    <property type="component" value="Unassembled WGS sequence"/>
</dbReference>
<keyword evidence="3 5" id="KW-1133">Transmembrane helix</keyword>
<evidence type="ECO:0000256" key="5">
    <source>
        <dbReference type="SAM" id="Phobius"/>
    </source>
</evidence>
<dbReference type="AlphaFoldDB" id="A0A8J7HCB0"/>
<evidence type="ECO:0000313" key="7">
    <source>
        <dbReference type="Proteomes" id="UP000623269"/>
    </source>
</evidence>
<dbReference type="Pfam" id="PF04191">
    <property type="entry name" value="PEMT"/>
    <property type="match status" value="1"/>
</dbReference>